<dbReference type="EMBL" id="DVJO01000078">
    <property type="protein sequence ID" value="HIS82691.1"/>
    <property type="molecule type" value="Genomic_DNA"/>
</dbReference>
<accession>A0A9D1FWE4</accession>
<evidence type="ECO:0000313" key="2">
    <source>
        <dbReference type="EMBL" id="HIS82691.1"/>
    </source>
</evidence>
<dbReference type="Gene3D" id="3.30.70.2970">
    <property type="entry name" value="Protein of unknown function (DUF541), domain 2"/>
    <property type="match status" value="1"/>
</dbReference>
<reference evidence="2" key="1">
    <citation type="submission" date="2020-10" db="EMBL/GenBank/DDBJ databases">
        <authorList>
            <person name="Gilroy R."/>
        </authorList>
    </citation>
    <scope>NUCLEOTIDE SEQUENCE</scope>
    <source>
        <strain evidence="2">CHK152-2994</strain>
    </source>
</reference>
<dbReference type="AlphaFoldDB" id="A0A9D1FWE4"/>
<feature type="signal peptide" evidence="1">
    <location>
        <begin position="1"/>
        <end position="24"/>
    </location>
</feature>
<evidence type="ECO:0000256" key="1">
    <source>
        <dbReference type="SAM" id="SignalP"/>
    </source>
</evidence>
<dbReference type="Proteomes" id="UP000824139">
    <property type="component" value="Unassembled WGS sequence"/>
</dbReference>
<feature type="chain" id="PRO_5038342968" evidence="1">
    <location>
        <begin position="25"/>
        <end position="250"/>
    </location>
</feature>
<keyword evidence="1" id="KW-0732">Signal</keyword>
<comment type="caution">
    <text evidence="2">The sequence shown here is derived from an EMBL/GenBank/DDBJ whole genome shotgun (WGS) entry which is preliminary data.</text>
</comment>
<dbReference type="PANTHER" id="PTHR34387:SF2">
    <property type="entry name" value="SLR1258 PROTEIN"/>
    <property type="match status" value="1"/>
</dbReference>
<dbReference type="InterPro" id="IPR007497">
    <property type="entry name" value="SIMPL/DUF541"/>
</dbReference>
<dbReference type="PANTHER" id="PTHR34387">
    <property type="entry name" value="SLR1258 PROTEIN"/>
    <property type="match status" value="1"/>
</dbReference>
<evidence type="ECO:0000313" key="3">
    <source>
        <dbReference type="Proteomes" id="UP000824139"/>
    </source>
</evidence>
<dbReference type="Gene3D" id="3.30.110.170">
    <property type="entry name" value="Protein of unknown function (DUF541), domain 1"/>
    <property type="match status" value="1"/>
</dbReference>
<dbReference type="InterPro" id="IPR052022">
    <property type="entry name" value="26kDa_periplasmic_antigen"/>
</dbReference>
<reference evidence="2" key="2">
    <citation type="journal article" date="2021" name="PeerJ">
        <title>Extensive microbial diversity within the chicken gut microbiome revealed by metagenomics and culture.</title>
        <authorList>
            <person name="Gilroy R."/>
            <person name="Ravi A."/>
            <person name="Getino M."/>
            <person name="Pursley I."/>
            <person name="Horton D.L."/>
            <person name="Alikhan N.F."/>
            <person name="Baker D."/>
            <person name="Gharbi K."/>
            <person name="Hall N."/>
            <person name="Watson M."/>
            <person name="Adriaenssens E.M."/>
            <person name="Foster-Nyarko E."/>
            <person name="Jarju S."/>
            <person name="Secka A."/>
            <person name="Antonio M."/>
            <person name="Oren A."/>
            <person name="Chaudhuri R.R."/>
            <person name="La Ragione R."/>
            <person name="Hildebrand F."/>
            <person name="Pallen M.J."/>
        </authorList>
    </citation>
    <scope>NUCLEOTIDE SEQUENCE</scope>
    <source>
        <strain evidence="2">CHK152-2994</strain>
    </source>
</reference>
<organism evidence="2 3">
    <name type="scientific">Candidatus Scatenecus faecavium</name>
    <dbReference type="NCBI Taxonomy" id="2840915"/>
    <lineage>
        <taxon>Bacteria</taxon>
        <taxon>Candidatus Scatenecus</taxon>
    </lineage>
</organism>
<proteinExistence type="predicted"/>
<dbReference type="GO" id="GO:0006974">
    <property type="term" value="P:DNA damage response"/>
    <property type="evidence" value="ECO:0007669"/>
    <property type="project" value="TreeGrafter"/>
</dbReference>
<name>A0A9D1FWE4_9BACT</name>
<gene>
    <name evidence="2" type="ORF">IAD41_03695</name>
</gene>
<protein>
    <submittedName>
        <fullName evidence="2">SIMPL domain-containing protein</fullName>
    </submittedName>
</protein>
<sequence length="250" mass="26697">MKKLMVMAAAAALIAGITVNSVTAAANTTEERGYVSVTASSNKELAPDTAEISISVVTTDNKSMQKATAQNKEISDKVYAAMKSMINPENKDYVKTSNFRANPIYTYSGSKRNLDKYEVSNTIVIHTKSINKIGDMIDKAISLGATDVSNMSFSVSKYENECDALLTSATKKARAQADTLVKAADSVITGVKSINGTCSPNATTRVMYNMMAKSNMYDSAAPEAAMGSSTPIEVGVVRIYANVNASFFVK</sequence>
<dbReference type="Pfam" id="PF04402">
    <property type="entry name" value="SIMPL"/>
    <property type="match status" value="1"/>
</dbReference>